<dbReference type="InterPro" id="IPR008922">
    <property type="entry name" value="Di-copper_centre_dom_sf"/>
</dbReference>
<comment type="caution">
    <text evidence="6">The sequence shown here is derived from an EMBL/GenBank/DDBJ whole genome shotgun (WGS) entry which is preliminary data.</text>
</comment>
<evidence type="ECO:0000313" key="7">
    <source>
        <dbReference type="Proteomes" id="UP000070328"/>
    </source>
</evidence>
<feature type="chain" id="PRO_5007803351" evidence="3">
    <location>
        <begin position="19"/>
        <end position="664"/>
    </location>
</feature>
<feature type="domain" description="Tyrosinase copper-binding" evidence="5">
    <location>
        <begin position="253"/>
        <end position="264"/>
    </location>
</feature>
<evidence type="ECO:0000256" key="1">
    <source>
        <dbReference type="ARBA" id="ARBA00006484"/>
    </source>
</evidence>
<dbReference type="AlphaFoldDB" id="A0A135T4G4"/>
<dbReference type="Gene3D" id="1.10.1280.10">
    <property type="entry name" value="Di-copper center containing domain from catechol oxidase"/>
    <property type="match status" value="1"/>
</dbReference>
<dbReference type="PROSITE" id="PS00498">
    <property type="entry name" value="TYROSINASE_2"/>
    <property type="match status" value="1"/>
</dbReference>
<evidence type="ECO:0000259" key="5">
    <source>
        <dbReference type="PROSITE" id="PS00498"/>
    </source>
</evidence>
<organism evidence="6 7">
    <name type="scientific">Colletotrichum simmondsii</name>
    <dbReference type="NCBI Taxonomy" id="703756"/>
    <lineage>
        <taxon>Eukaryota</taxon>
        <taxon>Fungi</taxon>
        <taxon>Dikarya</taxon>
        <taxon>Ascomycota</taxon>
        <taxon>Pezizomycotina</taxon>
        <taxon>Sordariomycetes</taxon>
        <taxon>Hypocreomycetidae</taxon>
        <taxon>Glomerellales</taxon>
        <taxon>Glomerellaceae</taxon>
        <taxon>Colletotrichum</taxon>
        <taxon>Colletotrichum acutatum species complex</taxon>
    </lineage>
</organism>
<proteinExistence type="inferred from homology"/>
<accession>A0A135T4G4</accession>
<feature type="signal peptide" evidence="3">
    <location>
        <begin position="1"/>
        <end position="18"/>
    </location>
</feature>
<evidence type="ECO:0000259" key="4">
    <source>
        <dbReference type="PROSITE" id="PS00497"/>
    </source>
</evidence>
<dbReference type="Gene3D" id="3.40.50.720">
    <property type="entry name" value="NAD(P)-binding Rossmann-like Domain"/>
    <property type="match status" value="1"/>
</dbReference>
<feature type="domain" description="Tyrosinase copper-binding" evidence="4">
    <location>
        <begin position="97"/>
        <end position="114"/>
    </location>
</feature>
<dbReference type="SUPFAM" id="SSF48056">
    <property type="entry name" value="Di-copper centre-containing domain"/>
    <property type="match status" value="1"/>
</dbReference>
<dbReference type="PRINTS" id="PR00081">
    <property type="entry name" value="GDHRDH"/>
</dbReference>
<keyword evidence="7" id="KW-1185">Reference proteome</keyword>
<sequence>MKSSTLFSLASAVAFASASPVFPAHGHNGHNGTFSNSTCTSMNQRKAWHTLENQEKSDYLQAVKCLFESPAKTGIKGAKTRWDELQSCHVEQSNFIHGVGAFLPWHRLFLRLHEILLQEECGYTGALPYWDEQRDLEVFGTVEKASVWGSDEFSFGTNGVNTTQGTNCVIDGPFANTTLRMDQVYGIDYYDEYCLSREFNQTAFTFANQSYVDECYVKETYNEANFCYVDSPHSCGHLATGGTMENQNASPGDPIFFLHHANLDRLWWDWQLANLSSRLTDMSGQLIPPTFIMEQNRWLTPSAAYLDYDGDAGNDTTLNHVLWMAEIIPNKTIADVMDLRSELLCTEYILRADDWQSAVFFDVVVHVSKSQRSKPQNTGPSAGNILPRLNGFHHSNQQLNSLPNMSFPYNQVLLVGATSGIGAAMADKLVENGVKVIAVGRRQERLDAFVKKHGSSKAASVRFDITDRAGLDDFVRRVVDEFPDLDCVFINSGIQSQIKLSEPSNVDLDAFREEINVNFLSVVDMSVKFLPRLQERAIPTSLIVTGTHLALIPAVTLPAYSASKAALHAFVYSLRQQLQGSSTKIVEIWPPLVQTELHDYMGKEKGRSMGMPVDAFTNETYKQLVSGTEHILVGSVGPEEPFLQLVKTRQKQSDDLSKFMLSHS</sequence>
<evidence type="ECO:0000256" key="3">
    <source>
        <dbReference type="SAM" id="SignalP"/>
    </source>
</evidence>
<dbReference type="OrthoDB" id="6132182at2759"/>
<comment type="similarity">
    <text evidence="1">Belongs to the short-chain dehydrogenases/reductases (SDR) family.</text>
</comment>
<dbReference type="InterPro" id="IPR036291">
    <property type="entry name" value="NAD(P)-bd_dom_sf"/>
</dbReference>
<evidence type="ECO:0000313" key="6">
    <source>
        <dbReference type="EMBL" id="KXH43056.1"/>
    </source>
</evidence>
<dbReference type="InterPro" id="IPR002347">
    <property type="entry name" value="SDR_fam"/>
</dbReference>
<dbReference type="SUPFAM" id="SSF51735">
    <property type="entry name" value="NAD(P)-binding Rossmann-fold domains"/>
    <property type="match status" value="1"/>
</dbReference>
<dbReference type="GO" id="GO:0016491">
    <property type="term" value="F:oxidoreductase activity"/>
    <property type="evidence" value="ECO:0007669"/>
    <property type="project" value="UniProtKB-KW"/>
</dbReference>
<evidence type="ECO:0000256" key="2">
    <source>
        <dbReference type="ARBA" id="ARBA00023002"/>
    </source>
</evidence>
<keyword evidence="2" id="KW-0560">Oxidoreductase</keyword>
<dbReference type="PRINTS" id="PR00092">
    <property type="entry name" value="TYROSINASE"/>
</dbReference>
<keyword evidence="3" id="KW-0732">Signal</keyword>
<reference evidence="6 7" key="1">
    <citation type="submission" date="2014-02" db="EMBL/GenBank/DDBJ databases">
        <title>The genome sequence of Colletotrichum simmondsii CBS122122.</title>
        <authorList>
            <person name="Baroncelli R."/>
            <person name="Thon M.R."/>
        </authorList>
    </citation>
    <scope>NUCLEOTIDE SEQUENCE [LARGE SCALE GENOMIC DNA]</scope>
    <source>
        <strain evidence="6 7">CBS122122</strain>
    </source>
</reference>
<dbReference type="Proteomes" id="UP000070328">
    <property type="component" value="Unassembled WGS sequence"/>
</dbReference>
<dbReference type="InterPro" id="IPR002227">
    <property type="entry name" value="Tyrosinase_Cu-bd"/>
</dbReference>
<protein>
    <submittedName>
        <fullName evidence="6">Amino acid transporter</fullName>
    </submittedName>
</protein>
<dbReference type="PROSITE" id="PS00497">
    <property type="entry name" value="TYROSINASE_1"/>
    <property type="match status" value="1"/>
</dbReference>
<gene>
    <name evidence="6" type="ORF">CSIM01_01810</name>
</gene>
<dbReference type="Pfam" id="PF00264">
    <property type="entry name" value="Tyrosinase"/>
    <property type="match status" value="1"/>
</dbReference>
<name>A0A135T4G4_9PEZI</name>
<dbReference type="Pfam" id="PF00106">
    <property type="entry name" value="adh_short"/>
    <property type="match status" value="1"/>
</dbReference>
<dbReference type="PANTHER" id="PTHR43669:SF15">
    <property type="entry name" value="OXIDOREDUCTASE, SHORT-CHAIN DEHYDROGENASE_REDUCTASE FAMILY (AFU_ORTHOLOGUE AFUA_1G01330)"/>
    <property type="match status" value="1"/>
</dbReference>
<dbReference type="EMBL" id="JFBX01000289">
    <property type="protein sequence ID" value="KXH43056.1"/>
    <property type="molecule type" value="Genomic_DNA"/>
</dbReference>
<dbReference type="PANTHER" id="PTHR43669">
    <property type="entry name" value="5-KETO-D-GLUCONATE 5-REDUCTASE"/>
    <property type="match status" value="1"/>
</dbReference>